<dbReference type="Proteomes" id="UP001279734">
    <property type="component" value="Unassembled WGS sequence"/>
</dbReference>
<dbReference type="EC" id="1.11.1.6" evidence="2"/>
<keyword evidence="5" id="KW-1185">Reference proteome</keyword>
<dbReference type="PROSITE" id="PS51402">
    <property type="entry name" value="CATALASE_3"/>
    <property type="match status" value="1"/>
</dbReference>
<name>A0AAD3XT14_NEPGR</name>
<evidence type="ECO:0000256" key="1">
    <source>
        <dbReference type="ARBA" id="ARBA00001971"/>
    </source>
</evidence>
<dbReference type="SUPFAM" id="SSF56634">
    <property type="entry name" value="Heme-dependent catalase-like"/>
    <property type="match status" value="1"/>
</dbReference>
<dbReference type="GO" id="GO:0005777">
    <property type="term" value="C:peroxisome"/>
    <property type="evidence" value="ECO:0007669"/>
    <property type="project" value="TreeGrafter"/>
</dbReference>
<dbReference type="PRINTS" id="PR00067">
    <property type="entry name" value="CATALASE"/>
</dbReference>
<dbReference type="InterPro" id="IPR020835">
    <property type="entry name" value="Catalase_sf"/>
</dbReference>
<feature type="domain" description="Catalase core" evidence="3">
    <location>
        <begin position="71"/>
        <end position="202"/>
    </location>
</feature>
<dbReference type="GO" id="GO:0042744">
    <property type="term" value="P:hydrogen peroxide catabolic process"/>
    <property type="evidence" value="ECO:0007669"/>
    <property type="project" value="TreeGrafter"/>
</dbReference>
<evidence type="ECO:0000259" key="3">
    <source>
        <dbReference type="Pfam" id="PF00199"/>
    </source>
</evidence>
<dbReference type="GO" id="GO:0020037">
    <property type="term" value="F:heme binding"/>
    <property type="evidence" value="ECO:0007669"/>
    <property type="project" value="InterPro"/>
</dbReference>
<evidence type="ECO:0000313" key="4">
    <source>
        <dbReference type="EMBL" id="GMH15316.1"/>
    </source>
</evidence>
<comment type="caution">
    <text evidence="4">The sequence shown here is derived from an EMBL/GenBank/DDBJ whole genome shotgun (WGS) entry which is preliminary data.</text>
</comment>
<proteinExistence type="predicted"/>
<dbReference type="AlphaFoldDB" id="A0AAD3XT14"/>
<evidence type="ECO:0000256" key="2">
    <source>
        <dbReference type="ARBA" id="ARBA00012314"/>
    </source>
</evidence>
<comment type="cofactor">
    <cofactor evidence="1">
        <name>heme</name>
        <dbReference type="ChEBI" id="CHEBI:30413"/>
    </cofactor>
</comment>
<sequence length="207" mass="23181">MTSPLARIPTHTYPNVEEIMNFGDLSDDFFLIDKDQNKISVPSSVQLLLEMNSSIVEDGIVMYAKQPKDQARGASATCFLEVIHDASYFTFFGFLRAPGSSKPMLDPFSPVSHEQGSPAILQGPRGMSVQPSTNEGTCELVGHNSPVFFIHNIIWLPDIKPKIHIQDNWRIVDFFSHNPNNLHMFTLLFDAVGCSQAYKLMEDNLCC</sequence>
<dbReference type="GO" id="GO:0042542">
    <property type="term" value="P:response to hydrogen peroxide"/>
    <property type="evidence" value="ECO:0007669"/>
    <property type="project" value="TreeGrafter"/>
</dbReference>
<dbReference type="EMBL" id="BSYO01000015">
    <property type="protein sequence ID" value="GMH15316.1"/>
    <property type="molecule type" value="Genomic_DNA"/>
</dbReference>
<dbReference type="GO" id="GO:0004096">
    <property type="term" value="F:catalase activity"/>
    <property type="evidence" value="ECO:0007669"/>
    <property type="project" value="UniProtKB-EC"/>
</dbReference>
<dbReference type="PANTHER" id="PTHR11465">
    <property type="entry name" value="CATALASE"/>
    <property type="match status" value="1"/>
</dbReference>
<dbReference type="PANTHER" id="PTHR11465:SF23">
    <property type="entry name" value="CATALASE-2"/>
    <property type="match status" value="1"/>
</dbReference>
<evidence type="ECO:0000313" key="5">
    <source>
        <dbReference type="Proteomes" id="UP001279734"/>
    </source>
</evidence>
<reference evidence="4" key="1">
    <citation type="submission" date="2023-05" db="EMBL/GenBank/DDBJ databases">
        <title>Nepenthes gracilis genome sequencing.</title>
        <authorList>
            <person name="Fukushima K."/>
        </authorList>
    </citation>
    <scope>NUCLEOTIDE SEQUENCE</scope>
    <source>
        <strain evidence="4">SING2019-196</strain>
    </source>
</reference>
<protein>
    <recommendedName>
        <fullName evidence="2">catalase</fullName>
        <ecNumber evidence="2">1.11.1.6</ecNumber>
    </recommendedName>
</protein>
<dbReference type="InterPro" id="IPR011614">
    <property type="entry name" value="Catalase_core"/>
</dbReference>
<dbReference type="InterPro" id="IPR018028">
    <property type="entry name" value="Catalase"/>
</dbReference>
<accession>A0AAD3XT14</accession>
<organism evidence="4 5">
    <name type="scientific">Nepenthes gracilis</name>
    <name type="common">Slender pitcher plant</name>
    <dbReference type="NCBI Taxonomy" id="150966"/>
    <lineage>
        <taxon>Eukaryota</taxon>
        <taxon>Viridiplantae</taxon>
        <taxon>Streptophyta</taxon>
        <taxon>Embryophyta</taxon>
        <taxon>Tracheophyta</taxon>
        <taxon>Spermatophyta</taxon>
        <taxon>Magnoliopsida</taxon>
        <taxon>eudicotyledons</taxon>
        <taxon>Gunneridae</taxon>
        <taxon>Pentapetalae</taxon>
        <taxon>Caryophyllales</taxon>
        <taxon>Nepenthaceae</taxon>
        <taxon>Nepenthes</taxon>
    </lineage>
</organism>
<dbReference type="GO" id="GO:0005886">
    <property type="term" value="C:plasma membrane"/>
    <property type="evidence" value="ECO:0007669"/>
    <property type="project" value="TreeGrafter"/>
</dbReference>
<gene>
    <name evidence="4" type="ORF">Nepgr_017157</name>
</gene>
<dbReference type="Pfam" id="PF00199">
    <property type="entry name" value="Catalase"/>
    <property type="match status" value="1"/>
</dbReference>
<dbReference type="Gene3D" id="2.40.180.10">
    <property type="entry name" value="Catalase core domain"/>
    <property type="match status" value="1"/>
</dbReference>